<evidence type="ECO:0000256" key="3">
    <source>
        <dbReference type="ARBA" id="ARBA00022692"/>
    </source>
</evidence>
<evidence type="ECO:0000259" key="7">
    <source>
        <dbReference type="Pfam" id="PF02687"/>
    </source>
</evidence>
<keyword evidence="4 6" id="KW-1133">Transmembrane helix</keyword>
<feature type="transmembrane region" description="Helical" evidence="6">
    <location>
        <begin position="734"/>
        <end position="753"/>
    </location>
</feature>
<evidence type="ECO:0000256" key="4">
    <source>
        <dbReference type="ARBA" id="ARBA00022989"/>
    </source>
</evidence>
<evidence type="ECO:0000256" key="2">
    <source>
        <dbReference type="ARBA" id="ARBA00022475"/>
    </source>
</evidence>
<keyword evidence="2" id="KW-1003">Cell membrane</keyword>
<dbReference type="InterPro" id="IPR003838">
    <property type="entry name" value="ABC3_permease_C"/>
</dbReference>
<feature type="transmembrane region" description="Helical" evidence="6">
    <location>
        <begin position="376"/>
        <end position="401"/>
    </location>
</feature>
<sequence length="805" mass="89812">MLNTNFKIAWRSLWKHKAYSLINIIGLTAGLTACLIVATVVFDELSYDKQWTKGDNIYRILSVNANVKDEGVMPVAFSGIAPNLKKDLPEVIDYCRVSVGESRLKFNENAEGVSFNILHAEPSVWNLFDFKVLQGTPRSYVKGYTNLVISKSMQQQYFKGNNMIGKVISTVPDYGKPKKYLITGVIEDMPQNTHLRAQAMAIAEHKPESNAMPVEDTFYYFETQYVLLKPGVNINSFTDKVNNWYKSKLKNKKVDYLLKFQPLKDVYLKSDFASVQTVHGSMRNVYIFAGVAVLLLLIACINFVNLTISRVFTRAKETGVRKVLGAAKGQLIIRFLAESVLFFVIALALAMVLYPLTLQPVQTYIGHTLVVNFYDSVFLLSTVSVVLLVSIGTGLYPAWYLSRPQPTVILRDKLSGDVGLNTLKKVLLIGQFAISVIIIVVTLVVHSQITFMSSKNLGFDKENLVNLDFTDWGTSGEAFKNEVKRLPGVSNASISDWYPSSGSGSMSRMVDVGGEKLNVFFIQGDADLPAVLKLHLQSGRLFDPQSATDAIDQDSLMNQGRSPETKALIQQQPLIATTYTAGLLGLKLNSKTPKFEGIPVGIVSNFYSESLHNKLKPTLIQAISTPKYGAMLIRVSPGKNRAFLTALSKLYKSYYPTKPFKYNWVSDLVNEQYKTELKLQQLFTCFSILTLFLACLGLFGMVTFTVEQRVKEIGIRKVLGADVIDIINLISKSYLILVMLGFIVAAPLAWYAMDKWLQNFAYRINLNWWLFALAGIAAIIISLLTISLQSVKAALANPVKSLRNE</sequence>
<evidence type="ECO:0000313" key="10">
    <source>
        <dbReference type="Proteomes" id="UP001597010"/>
    </source>
</evidence>
<feature type="transmembrane region" description="Helical" evidence="6">
    <location>
        <begin position="21"/>
        <end position="42"/>
    </location>
</feature>
<feature type="domain" description="ABC3 transporter permease C-terminal" evidence="7">
    <location>
        <begin position="685"/>
        <end position="794"/>
    </location>
</feature>
<gene>
    <name evidence="9" type="ORF">ACFQZX_09860</name>
</gene>
<evidence type="ECO:0000256" key="1">
    <source>
        <dbReference type="ARBA" id="ARBA00004651"/>
    </source>
</evidence>
<dbReference type="InterPro" id="IPR025857">
    <property type="entry name" value="MacB_PCD"/>
</dbReference>
<dbReference type="Pfam" id="PF12704">
    <property type="entry name" value="MacB_PCD"/>
    <property type="match status" value="1"/>
</dbReference>
<evidence type="ECO:0000256" key="5">
    <source>
        <dbReference type="ARBA" id="ARBA00023136"/>
    </source>
</evidence>
<organism evidence="9 10">
    <name type="scientific">Mucilaginibacter litoreus</name>
    <dbReference type="NCBI Taxonomy" id="1048221"/>
    <lineage>
        <taxon>Bacteria</taxon>
        <taxon>Pseudomonadati</taxon>
        <taxon>Bacteroidota</taxon>
        <taxon>Sphingobacteriia</taxon>
        <taxon>Sphingobacteriales</taxon>
        <taxon>Sphingobacteriaceae</taxon>
        <taxon>Mucilaginibacter</taxon>
    </lineage>
</organism>
<protein>
    <submittedName>
        <fullName evidence="9">FtsX-like permease family protein</fullName>
    </submittedName>
</protein>
<dbReference type="Proteomes" id="UP001597010">
    <property type="component" value="Unassembled WGS sequence"/>
</dbReference>
<evidence type="ECO:0000313" key="9">
    <source>
        <dbReference type="EMBL" id="MFD0793925.1"/>
    </source>
</evidence>
<reference evidence="10" key="1">
    <citation type="journal article" date="2019" name="Int. J. Syst. Evol. Microbiol.">
        <title>The Global Catalogue of Microorganisms (GCM) 10K type strain sequencing project: providing services to taxonomists for standard genome sequencing and annotation.</title>
        <authorList>
            <consortium name="The Broad Institute Genomics Platform"/>
            <consortium name="The Broad Institute Genome Sequencing Center for Infectious Disease"/>
            <person name="Wu L."/>
            <person name="Ma J."/>
        </authorList>
    </citation>
    <scope>NUCLEOTIDE SEQUENCE [LARGE SCALE GENOMIC DNA]</scope>
    <source>
        <strain evidence="10">CCUG 61484</strain>
    </source>
</reference>
<keyword evidence="10" id="KW-1185">Reference proteome</keyword>
<feature type="transmembrane region" description="Helical" evidence="6">
    <location>
        <begin position="331"/>
        <end position="356"/>
    </location>
</feature>
<feature type="transmembrane region" description="Helical" evidence="6">
    <location>
        <begin position="285"/>
        <end position="306"/>
    </location>
</feature>
<feature type="transmembrane region" description="Helical" evidence="6">
    <location>
        <begin position="686"/>
        <end position="706"/>
    </location>
</feature>
<dbReference type="EMBL" id="JBHTHZ010000005">
    <property type="protein sequence ID" value="MFD0793925.1"/>
    <property type="molecule type" value="Genomic_DNA"/>
</dbReference>
<dbReference type="RefSeq" id="WP_377114458.1">
    <property type="nucleotide sequence ID" value="NZ_JBHTHZ010000005.1"/>
</dbReference>
<feature type="domain" description="ABC3 transporter permease C-terminal" evidence="7">
    <location>
        <begin position="291"/>
        <end position="406"/>
    </location>
</feature>
<feature type="transmembrane region" description="Helical" evidence="6">
    <location>
        <begin position="768"/>
        <end position="788"/>
    </location>
</feature>
<dbReference type="PROSITE" id="PS51257">
    <property type="entry name" value="PROKAR_LIPOPROTEIN"/>
    <property type="match status" value="1"/>
</dbReference>
<dbReference type="PANTHER" id="PTHR30572:SF18">
    <property type="entry name" value="ABC-TYPE MACROLIDE FAMILY EXPORT SYSTEM PERMEASE COMPONENT 2"/>
    <property type="match status" value="1"/>
</dbReference>
<accession>A0ABW3AST9</accession>
<evidence type="ECO:0000259" key="8">
    <source>
        <dbReference type="Pfam" id="PF12704"/>
    </source>
</evidence>
<name>A0ABW3AST9_9SPHI</name>
<feature type="transmembrane region" description="Helical" evidence="6">
    <location>
        <begin position="422"/>
        <end position="445"/>
    </location>
</feature>
<keyword evidence="5 6" id="KW-0472">Membrane</keyword>
<dbReference type="PANTHER" id="PTHR30572">
    <property type="entry name" value="MEMBRANE COMPONENT OF TRANSPORTER-RELATED"/>
    <property type="match status" value="1"/>
</dbReference>
<keyword evidence="3 6" id="KW-0812">Transmembrane</keyword>
<comment type="caution">
    <text evidence="9">The sequence shown here is derived from an EMBL/GenBank/DDBJ whole genome shotgun (WGS) entry which is preliminary data.</text>
</comment>
<feature type="domain" description="MacB-like periplasmic core" evidence="8">
    <location>
        <begin position="20"/>
        <end position="242"/>
    </location>
</feature>
<proteinExistence type="predicted"/>
<evidence type="ECO:0000256" key="6">
    <source>
        <dbReference type="SAM" id="Phobius"/>
    </source>
</evidence>
<comment type="subcellular location">
    <subcellularLocation>
        <location evidence="1">Cell membrane</location>
        <topology evidence="1">Multi-pass membrane protein</topology>
    </subcellularLocation>
</comment>
<dbReference type="Pfam" id="PF02687">
    <property type="entry name" value="FtsX"/>
    <property type="match status" value="2"/>
</dbReference>
<dbReference type="InterPro" id="IPR050250">
    <property type="entry name" value="Macrolide_Exporter_MacB"/>
</dbReference>